<evidence type="ECO:0000313" key="2">
    <source>
        <dbReference type="EMBL" id="KAH7365952.1"/>
    </source>
</evidence>
<dbReference type="EMBL" id="CM035423">
    <property type="protein sequence ID" value="KAH7365952.1"/>
    <property type="molecule type" value="Genomic_DNA"/>
</dbReference>
<comment type="caution">
    <text evidence="2">The sequence shown here is derived from an EMBL/GenBank/DDBJ whole genome shotgun (WGS) entry which is preliminary data.</text>
</comment>
<feature type="compositionally biased region" description="Pro residues" evidence="1">
    <location>
        <begin position="385"/>
        <end position="397"/>
    </location>
</feature>
<dbReference type="Proteomes" id="UP000825935">
    <property type="component" value="Chromosome 18"/>
</dbReference>
<gene>
    <name evidence="2" type="ORF">KP509_18G056000</name>
</gene>
<feature type="compositionally biased region" description="Low complexity" evidence="1">
    <location>
        <begin position="300"/>
        <end position="365"/>
    </location>
</feature>
<sequence>MAAGDGGKLFSAPNAQVFVVRGAESALLQSGEFDLALVCSMNSRLAAVVASVGAAQWPVGKDALAAREDERSFTFTLPGALTYRLRIGAPSTAADLSELRHLLEEFSDFRMAEEQHPPSATAPPAAVPREDQTQPQLKLPMPVALVPACKISSVETSERTSGAGDGSAASAQLSRLMLRARRVSAITKVFYKSLERGAISVSDHVERVERTISTDKPQSTLALADVDAITRVLDAVETGGRALRESARSRKIAVELAGLNVQVNVDGANTGGSLRSREWTLNSLGLINLFRIITMAMHNSGSTSGSSSGHSSSSRSSGFRGLVSSSSSSPPSYSSASSSSSSSSTSVASSSSSSSPSMKSPASQSQVQGNALGDVTTATSSLQQPPLPSPSLPPVPPFFHRVGPSKCPCMPPPSAPASRAPHSASASATDAPSTLQFRIYKPRAITALPATTASFPPPPFHVRPPRFQPPPQG</sequence>
<feature type="region of interest" description="Disordered" evidence="1">
    <location>
        <begin position="300"/>
        <end position="431"/>
    </location>
</feature>
<accession>A0A8T2SRR4</accession>
<dbReference type="PANTHER" id="PTHR21068:SF49">
    <property type="entry name" value="SENESCENCE DOMAIN-CONTAINING PROTEIN"/>
    <property type="match status" value="1"/>
</dbReference>
<feature type="region of interest" description="Disordered" evidence="1">
    <location>
        <begin position="112"/>
        <end position="134"/>
    </location>
</feature>
<dbReference type="InterPro" id="IPR045036">
    <property type="entry name" value="Spartin-like"/>
</dbReference>
<evidence type="ECO:0000256" key="1">
    <source>
        <dbReference type="SAM" id="MobiDB-lite"/>
    </source>
</evidence>
<feature type="compositionally biased region" description="Pro residues" evidence="1">
    <location>
        <begin position="455"/>
        <end position="473"/>
    </location>
</feature>
<dbReference type="OMA" id="VPACKIS"/>
<dbReference type="GO" id="GO:0005886">
    <property type="term" value="C:plasma membrane"/>
    <property type="evidence" value="ECO:0007669"/>
    <property type="project" value="TreeGrafter"/>
</dbReference>
<evidence type="ECO:0008006" key="4">
    <source>
        <dbReference type="Google" id="ProtNLM"/>
    </source>
</evidence>
<feature type="region of interest" description="Disordered" evidence="1">
    <location>
        <begin position="450"/>
        <end position="473"/>
    </location>
</feature>
<evidence type="ECO:0000313" key="3">
    <source>
        <dbReference type="Proteomes" id="UP000825935"/>
    </source>
</evidence>
<reference evidence="2" key="1">
    <citation type="submission" date="2021-08" db="EMBL/GenBank/DDBJ databases">
        <title>WGS assembly of Ceratopteris richardii.</title>
        <authorList>
            <person name="Marchant D.B."/>
            <person name="Chen G."/>
            <person name="Jenkins J."/>
            <person name="Shu S."/>
            <person name="Leebens-Mack J."/>
            <person name="Grimwood J."/>
            <person name="Schmutz J."/>
            <person name="Soltis P."/>
            <person name="Soltis D."/>
            <person name="Chen Z.-H."/>
        </authorList>
    </citation>
    <scope>NUCLEOTIDE SEQUENCE</scope>
    <source>
        <strain evidence="2">Whitten #5841</strain>
        <tissue evidence="2">Leaf</tissue>
    </source>
</reference>
<proteinExistence type="predicted"/>
<name>A0A8T2SRR4_CERRI</name>
<dbReference type="AlphaFoldDB" id="A0A8T2SRR4"/>
<dbReference type="PANTHER" id="PTHR21068">
    <property type="entry name" value="SPARTIN"/>
    <property type="match status" value="1"/>
</dbReference>
<organism evidence="2 3">
    <name type="scientific">Ceratopteris richardii</name>
    <name type="common">Triangle waterfern</name>
    <dbReference type="NCBI Taxonomy" id="49495"/>
    <lineage>
        <taxon>Eukaryota</taxon>
        <taxon>Viridiplantae</taxon>
        <taxon>Streptophyta</taxon>
        <taxon>Embryophyta</taxon>
        <taxon>Tracheophyta</taxon>
        <taxon>Polypodiopsida</taxon>
        <taxon>Polypodiidae</taxon>
        <taxon>Polypodiales</taxon>
        <taxon>Pteridineae</taxon>
        <taxon>Pteridaceae</taxon>
        <taxon>Parkerioideae</taxon>
        <taxon>Ceratopteris</taxon>
    </lineage>
</organism>
<keyword evidence="3" id="KW-1185">Reference proteome</keyword>
<dbReference type="OrthoDB" id="1902436at2759"/>
<feature type="compositionally biased region" description="Low complexity" evidence="1">
    <location>
        <begin position="416"/>
        <end position="431"/>
    </location>
</feature>
<protein>
    <recommendedName>
        <fullName evidence="4">Senescence domain-containing protein</fullName>
    </recommendedName>
</protein>